<name>A0ABQ0EA25_9BACT</name>
<accession>A0ABQ0EA25</accession>
<gene>
    <name evidence="1" type="ORF">Defa_19910</name>
</gene>
<dbReference type="EMBL" id="BAAFSG010000001">
    <property type="protein sequence ID" value="GAB1254504.1"/>
    <property type="molecule type" value="Genomic_DNA"/>
</dbReference>
<organism evidence="1 2">
    <name type="scientific">Desulfovibrio falkowii</name>
    <dbReference type="NCBI Taxonomy" id="3136602"/>
    <lineage>
        <taxon>Bacteria</taxon>
        <taxon>Pseudomonadati</taxon>
        <taxon>Thermodesulfobacteriota</taxon>
        <taxon>Desulfovibrionia</taxon>
        <taxon>Desulfovibrionales</taxon>
        <taxon>Desulfovibrionaceae</taxon>
        <taxon>Desulfovibrio</taxon>
    </lineage>
</organism>
<protein>
    <submittedName>
        <fullName evidence="1">Uncharacterized protein</fullName>
    </submittedName>
</protein>
<comment type="caution">
    <text evidence="1">The sequence shown here is derived from an EMBL/GenBank/DDBJ whole genome shotgun (WGS) entry which is preliminary data.</text>
</comment>
<dbReference type="Proteomes" id="UP001628192">
    <property type="component" value="Unassembled WGS sequence"/>
</dbReference>
<proteinExistence type="predicted"/>
<keyword evidence="2" id="KW-1185">Reference proteome</keyword>
<evidence type="ECO:0000313" key="2">
    <source>
        <dbReference type="Proteomes" id="UP001628192"/>
    </source>
</evidence>
<reference evidence="1 2" key="1">
    <citation type="journal article" date="2025" name="Int. J. Syst. Evol. Microbiol.">
        <title>Desulfovibrio falkowii sp. nov., Porphyromonas miyakawae sp. nov., Mediterraneibacter flintii sp. nov. and Owariibacterium komagatae gen. nov., sp. nov., isolated from human faeces.</title>
        <authorList>
            <person name="Hamaguchi T."/>
            <person name="Ohara M."/>
            <person name="Hisatomi A."/>
            <person name="Sekiguchi K."/>
            <person name="Takeda J.I."/>
            <person name="Ueyama J."/>
            <person name="Ito M."/>
            <person name="Nishiwaki H."/>
            <person name="Ogi T."/>
            <person name="Hirayama M."/>
            <person name="Ohkuma M."/>
            <person name="Sakamoto M."/>
            <person name="Ohno K."/>
        </authorList>
    </citation>
    <scope>NUCLEOTIDE SEQUENCE [LARGE SCALE GENOMIC DNA]</scope>
    <source>
        <strain evidence="1 2">13CB8C</strain>
    </source>
</reference>
<sequence>MSDNTQLPLDAGFMKPLEDKALRERLKEIKARYAHTNPGPWIIERGAHTGQNWMIADFGICERDDKYYTVQVTTDSVNASRLCGDAEDDAEFVAHARADVPWLVQQLEKLMEASHE</sequence>
<dbReference type="RefSeq" id="WP_407844764.1">
    <property type="nucleotide sequence ID" value="NZ_BAAFSG010000001.1"/>
</dbReference>
<evidence type="ECO:0000313" key="1">
    <source>
        <dbReference type="EMBL" id="GAB1254504.1"/>
    </source>
</evidence>